<dbReference type="PANTHER" id="PTHR22692">
    <property type="entry name" value="MYOSIN VII, XV"/>
    <property type="match status" value="1"/>
</dbReference>
<feature type="non-terminal residue" evidence="1">
    <location>
        <position position="81"/>
    </location>
</feature>
<name>A0A9X9M784_GULGU</name>
<organism evidence="1 2">
    <name type="scientific">Gulo gulo</name>
    <name type="common">Wolverine</name>
    <name type="synonym">Gluton</name>
    <dbReference type="NCBI Taxonomy" id="48420"/>
    <lineage>
        <taxon>Eukaryota</taxon>
        <taxon>Metazoa</taxon>
        <taxon>Chordata</taxon>
        <taxon>Craniata</taxon>
        <taxon>Vertebrata</taxon>
        <taxon>Euteleostomi</taxon>
        <taxon>Mammalia</taxon>
        <taxon>Eutheria</taxon>
        <taxon>Laurasiatheria</taxon>
        <taxon>Carnivora</taxon>
        <taxon>Caniformia</taxon>
        <taxon>Musteloidea</taxon>
        <taxon>Mustelidae</taxon>
        <taxon>Guloninae</taxon>
        <taxon>Gulo</taxon>
    </lineage>
</organism>
<dbReference type="AlphaFoldDB" id="A0A9X9M784"/>
<accession>A0A9X9M784</accession>
<dbReference type="InterPro" id="IPR051567">
    <property type="entry name" value="Unconventional_Myosin_ATPase"/>
</dbReference>
<dbReference type="EMBL" id="CYRY02043648">
    <property type="protein sequence ID" value="VCX38209.1"/>
    <property type="molecule type" value="Genomic_DNA"/>
</dbReference>
<evidence type="ECO:0000313" key="1">
    <source>
        <dbReference type="EMBL" id="VCX38209.1"/>
    </source>
</evidence>
<gene>
    <name evidence="1" type="ORF">BN2614_LOCUS8</name>
</gene>
<reference evidence="1 2" key="1">
    <citation type="submission" date="2018-10" db="EMBL/GenBank/DDBJ databases">
        <authorList>
            <person name="Ekblom R."/>
            <person name="Jareborg N."/>
        </authorList>
    </citation>
    <scope>NUCLEOTIDE SEQUENCE [LARGE SCALE GENOMIC DNA]</scope>
    <source>
        <tissue evidence="1">Muscle</tissue>
    </source>
</reference>
<dbReference type="PANTHER" id="PTHR22692:SF21">
    <property type="entry name" value="MYOSIN XVA"/>
    <property type="match status" value="1"/>
</dbReference>
<sequence length="81" mass="8777">GHLEVPAELAGLLQAVAGLRAAQVPRVAPVRTPRLQAEPRVTLPLDINNYPMAKFVRCHFKVKAGMVPRGPGQWALADEKS</sequence>
<feature type="non-terminal residue" evidence="1">
    <location>
        <position position="1"/>
    </location>
</feature>
<proteinExistence type="predicted"/>
<evidence type="ECO:0000313" key="2">
    <source>
        <dbReference type="Proteomes" id="UP000269945"/>
    </source>
</evidence>
<keyword evidence="2" id="KW-1185">Reference proteome</keyword>
<comment type="caution">
    <text evidence="1">The sequence shown here is derived from an EMBL/GenBank/DDBJ whole genome shotgun (WGS) entry which is preliminary data.</text>
</comment>
<protein>
    <submittedName>
        <fullName evidence="1">Uncharacterized protein</fullName>
    </submittedName>
</protein>
<dbReference type="Proteomes" id="UP000269945">
    <property type="component" value="Unassembled WGS sequence"/>
</dbReference>